<keyword evidence="7" id="KW-1185">Reference proteome</keyword>
<dbReference type="InterPro" id="IPR036390">
    <property type="entry name" value="WH_DNA-bd_sf"/>
</dbReference>
<evidence type="ECO:0000259" key="5">
    <source>
        <dbReference type="PROSITE" id="PS50931"/>
    </source>
</evidence>
<dbReference type="Gene3D" id="1.10.10.10">
    <property type="entry name" value="Winged helix-like DNA-binding domain superfamily/Winged helix DNA-binding domain"/>
    <property type="match status" value="1"/>
</dbReference>
<dbReference type="GO" id="GO:0005829">
    <property type="term" value="C:cytosol"/>
    <property type="evidence" value="ECO:0007669"/>
    <property type="project" value="TreeGrafter"/>
</dbReference>
<organism evidence="6 7">
    <name type="scientific">Parablautia muri</name>
    <dbReference type="NCBI Taxonomy" id="2320879"/>
    <lineage>
        <taxon>Bacteria</taxon>
        <taxon>Bacillati</taxon>
        <taxon>Bacillota</taxon>
        <taxon>Clostridia</taxon>
        <taxon>Lachnospirales</taxon>
        <taxon>Lachnospiraceae</taxon>
        <taxon>Parablautia</taxon>
    </lineage>
</organism>
<dbReference type="GO" id="GO:0003700">
    <property type="term" value="F:DNA-binding transcription factor activity"/>
    <property type="evidence" value="ECO:0007669"/>
    <property type="project" value="InterPro"/>
</dbReference>
<dbReference type="EMBL" id="QZDT01000005">
    <property type="protein sequence ID" value="NBJ91940.1"/>
    <property type="molecule type" value="Genomic_DNA"/>
</dbReference>
<evidence type="ECO:0000256" key="2">
    <source>
        <dbReference type="ARBA" id="ARBA00023015"/>
    </source>
</evidence>
<dbReference type="GO" id="GO:0003677">
    <property type="term" value="F:DNA binding"/>
    <property type="evidence" value="ECO:0007669"/>
    <property type="project" value="UniProtKB-KW"/>
</dbReference>
<keyword evidence="2" id="KW-0805">Transcription regulation</keyword>
<reference evidence="6" key="1">
    <citation type="submission" date="2018-09" db="EMBL/GenBank/DDBJ databases">
        <title>Murine metabolic-syndrome-specific gut microbial biobank.</title>
        <authorList>
            <person name="Liu C."/>
        </authorList>
    </citation>
    <scope>NUCLEOTIDE SEQUENCE</scope>
    <source>
        <strain evidence="6">D42-62</strain>
    </source>
</reference>
<evidence type="ECO:0000256" key="3">
    <source>
        <dbReference type="ARBA" id="ARBA00023125"/>
    </source>
</evidence>
<dbReference type="Pfam" id="PF00126">
    <property type="entry name" value="HTH_1"/>
    <property type="match status" value="1"/>
</dbReference>
<dbReference type="PROSITE" id="PS50931">
    <property type="entry name" value="HTH_LYSR"/>
    <property type="match status" value="1"/>
</dbReference>
<protein>
    <submittedName>
        <fullName evidence="6">LysR family transcriptional regulator</fullName>
    </submittedName>
</protein>
<comment type="similarity">
    <text evidence="1">Belongs to the LysR transcriptional regulatory family.</text>
</comment>
<dbReference type="InterPro" id="IPR000847">
    <property type="entry name" value="LysR_HTH_N"/>
</dbReference>
<dbReference type="SUPFAM" id="SSF53850">
    <property type="entry name" value="Periplasmic binding protein-like II"/>
    <property type="match status" value="1"/>
</dbReference>
<dbReference type="AlphaFoldDB" id="A0A9X5BDX7"/>
<dbReference type="PANTHER" id="PTHR30419:SF28">
    <property type="entry name" value="HTH-TYPE TRANSCRIPTIONAL REGULATOR BSDA"/>
    <property type="match status" value="1"/>
</dbReference>
<name>A0A9X5BDX7_9FIRM</name>
<dbReference type="Pfam" id="PF03466">
    <property type="entry name" value="LysR_substrate"/>
    <property type="match status" value="1"/>
</dbReference>
<dbReference type="InterPro" id="IPR036388">
    <property type="entry name" value="WH-like_DNA-bd_sf"/>
</dbReference>
<dbReference type="Gene3D" id="3.40.190.290">
    <property type="match status" value="1"/>
</dbReference>
<sequence length="277" mass="31108">MKSFTKAAAALGYTQSSISQMVASLENELSMKLLIRSRTGVKLTLEGEELYPFIERTILQYHSMQEKALEIKGLETGIIRVGTITSVTCHWMPMLIKGFQQIYPNVQFVFHDGDYTSIQEWSKTGVVDFRFITPPAVTGLNTINIKAGEILAVLPQNHPLAQNTAIPLSLLTKEPFILLEEGHYSEPLEAFHSIGQEPDIKYTIHDDFAIMTMAEAGLGVSILAELMLRRANYDIICLPIVPPIYRELAIGYKNKDSLPIASKYFIEYLIENADRLP</sequence>
<dbReference type="InterPro" id="IPR050950">
    <property type="entry name" value="HTH-type_LysR_regulators"/>
</dbReference>
<evidence type="ECO:0000313" key="7">
    <source>
        <dbReference type="Proteomes" id="UP001154420"/>
    </source>
</evidence>
<dbReference type="CDD" id="cd05466">
    <property type="entry name" value="PBP2_LTTR_substrate"/>
    <property type="match status" value="1"/>
</dbReference>
<feature type="domain" description="HTH lysR-type" evidence="5">
    <location>
        <begin position="1"/>
        <end position="44"/>
    </location>
</feature>
<dbReference type="PRINTS" id="PR00039">
    <property type="entry name" value="HTHLYSR"/>
</dbReference>
<keyword evidence="3" id="KW-0238">DNA-binding</keyword>
<gene>
    <name evidence="6" type="ORF">D5281_04875</name>
</gene>
<dbReference type="Proteomes" id="UP001154420">
    <property type="component" value="Unassembled WGS sequence"/>
</dbReference>
<proteinExistence type="inferred from homology"/>
<dbReference type="InterPro" id="IPR005119">
    <property type="entry name" value="LysR_subst-bd"/>
</dbReference>
<accession>A0A9X5BDX7</accession>
<dbReference type="OrthoDB" id="63123at2"/>
<keyword evidence="4" id="KW-0804">Transcription</keyword>
<evidence type="ECO:0000256" key="4">
    <source>
        <dbReference type="ARBA" id="ARBA00023163"/>
    </source>
</evidence>
<evidence type="ECO:0000256" key="1">
    <source>
        <dbReference type="ARBA" id="ARBA00009437"/>
    </source>
</evidence>
<dbReference type="SUPFAM" id="SSF46785">
    <property type="entry name" value="Winged helix' DNA-binding domain"/>
    <property type="match status" value="1"/>
</dbReference>
<evidence type="ECO:0000313" key="6">
    <source>
        <dbReference type="EMBL" id="NBJ91940.1"/>
    </source>
</evidence>
<comment type="caution">
    <text evidence="6">The sequence shown here is derived from an EMBL/GenBank/DDBJ whole genome shotgun (WGS) entry which is preliminary data.</text>
</comment>
<dbReference type="PANTHER" id="PTHR30419">
    <property type="entry name" value="HTH-TYPE TRANSCRIPTIONAL REGULATOR YBHD"/>
    <property type="match status" value="1"/>
</dbReference>